<evidence type="ECO:0000313" key="2">
    <source>
        <dbReference type="EMBL" id="AGH47414.1"/>
    </source>
</evidence>
<dbReference type="STRING" id="1129794.C427_5317"/>
<dbReference type="InterPro" id="IPR045584">
    <property type="entry name" value="Pilin-like"/>
</dbReference>
<dbReference type="AlphaFoldDB" id="K6YUS1"/>
<dbReference type="Pfam" id="PF07963">
    <property type="entry name" value="N_methyl"/>
    <property type="match status" value="1"/>
</dbReference>
<keyword evidence="1" id="KW-1133">Transmembrane helix</keyword>
<gene>
    <name evidence="2" type="ORF">C427_5317</name>
</gene>
<dbReference type="PATRIC" id="fig|1129794.4.peg.5300"/>
<dbReference type="PROSITE" id="PS00409">
    <property type="entry name" value="PROKAR_NTER_METHYL"/>
    <property type="match status" value="1"/>
</dbReference>
<dbReference type="NCBIfam" id="TIGR02532">
    <property type="entry name" value="IV_pilin_GFxxxE"/>
    <property type="match status" value="1"/>
</dbReference>
<keyword evidence="1" id="KW-0812">Transmembrane</keyword>
<reference evidence="2 3" key="1">
    <citation type="journal article" date="2013" name="Genome Announc.">
        <title>Complete Genome Sequence of Glaciecola psychrophila Strain 170T.</title>
        <authorList>
            <person name="Yin J."/>
            <person name="Chen J."/>
            <person name="Liu G."/>
            <person name="Yu Y."/>
            <person name="Song L."/>
            <person name="Wang X."/>
            <person name="Qu X."/>
        </authorList>
    </citation>
    <scope>NUCLEOTIDE SEQUENCE [LARGE SCALE GENOMIC DNA]</scope>
    <source>
        <strain evidence="2 3">170</strain>
    </source>
</reference>
<feature type="transmembrane region" description="Helical" evidence="1">
    <location>
        <begin position="12"/>
        <end position="35"/>
    </location>
</feature>
<dbReference type="eggNOG" id="COG2165">
    <property type="taxonomic scope" value="Bacteria"/>
</dbReference>
<protein>
    <submittedName>
        <fullName evidence="2">Prepilin-type cleavage/methylation protein</fullName>
    </submittedName>
</protein>
<dbReference type="RefSeq" id="WP_007635814.1">
    <property type="nucleotide sequence ID" value="NC_020514.1"/>
</dbReference>
<dbReference type="SUPFAM" id="SSF54523">
    <property type="entry name" value="Pili subunits"/>
    <property type="match status" value="1"/>
</dbReference>
<dbReference type="KEGG" id="gps:C427_5317"/>
<sequence>MLQPNTPKTKGFTLIELVTVIIVLGVVSVGISGFIRTGMQIYSDVTERDQLLSESRFVVTRINRALRIAIPNSVREATNSAGSIQCLEFVPAAWVSFYTSLSVLPDLSTTANIVEFANNAADFTLMTNDFAIVYPTSNEDIYDLSNNKRKVITACALSDDDNCNEDDDPSGIATLSLSAAFEDHSPASRLYIARTAVSYCAHSNGNIYRVEGDIDTTQTVYTSGTLMAENLNNNFNNPDDAPFRVYDATLTRNGLVHILLAFERNEEIINYSSEVHIPNVP</sequence>
<evidence type="ECO:0000256" key="1">
    <source>
        <dbReference type="SAM" id="Phobius"/>
    </source>
</evidence>
<proteinExistence type="predicted"/>
<evidence type="ECO:0000313" key="3">
    <source>
        <dbReference type="Proteomes" id="UP000011864"/>
    </source>
</evidence>
<dbReference type="EMBL" id="CP003837">
    <property type="protein sequence ID" value="AGH47414.1"/>
    <property type="molecule type" value="Genomic_DNA"/>
</dbReference>
<keyword evidence="1" id="KW-0472">Membrane</keyword>
<dbReference type="HOGENOM" id="CLU_080973_1_0_6"/>
<name>K6YUS1_9ALTE</name>
<organism evidence="2 3">
    <name type="scientific">Paraglaciecola psychrophila 170</name>
    <dbReference type="NCBI Taxonomy" id="1129794"/>
    <lineage>
        <taxon>Bacteria</taxon>
        <taxon>Pseudomonadati</taxon>
        <taxon>Pseudomonadota</taxon>
        <taxon>Gammaproteobacteria</taxon>
        <taxon>Alteromonadales</taxon>
        <taxon>Alteromonadaceae</taxon>
        <taxon>Paraglaciecola</taxon>
    </lineage>
</organism>
<accession>K6YUS1</accession>
<dbReference type="InterPro" id="IPR012902">
    <property type="entry name" value="N_methyl_site"/>
</dbReference>
<keyword evidence="3" id="KW-1185">Reference proteome</keyword>
<dbReference type="Proteomes" id="UP000011864">
    <property type="component" value="Chromosome"/>
</dbReference>
<dbReference type="OrthoDB" id="9788802at2"/>